<dbReference type="Pfam" id="PF03212">
    <property type="entry name" value="Pertactin"/>
    <property type="match status" value="1"/>
</dbReference>
<dbReference type="SUPFAM" id="SSF51126">
    <property type="entry name" value="Pectin lyase-like"/>
    <property type="match status" value="1"/>
</dbReference>
<evidence type="ECO:0000313" key="3">
    <source>
        <dbReference type="EMBL" id="RMQ49558.1"/>
    </source>
</evidence>
<dbReference type="InterPro" id="IPR006315">
    <property type="entry name" value="OM_autotransptr_brl_dom"/>
</dbReference>
<accession>A0A3M4M6K6</accession>
<comment type="caution">
    <text evidence="3">The sequence shown here is derived from an EMBL/GenBank/DDBJ whole genome shotgun (WGS) entry which is preliminary data.</text>
</comment>
<sequence length="736" mass="76199">MPVLLLSPPAWALTIVEGSDPPLNIDSSSVRDSYFVNSGGQLNVNGAVTDDILVDNGSNVNVIAGSVSGGGNNGIEVTNSTASLSANASISSDFIGLVLNKQIGVAGGSSATATDSLFSGAVSAILITGPSRLDLINSTLNGTGQSSSGMLIQGGTVKVSAGSITGGRNGITLGRDPVNEQDSSLVLSGTQVIGKTGPALAVTSGPTDIVLEGGASLNGGNGNILDVAGASNVAMRVGQSTLAGNVQARANSTANLTFDQGRMTGDFTVEPGSTGNLVLDNGSVLNGNLSNLNSVAINRQSQWNMSADNTVASLAMDGGQVRFGEPQAFHRLDVGNLSGNGFLLMDVDFATNQHDVLNVSGNASGNFDLLIAGSGVDPLDPQRLNVVNTAAGDARFALAGGVVDVGTWSYGLSSATDASGATGWYLDPSKKTVSPGTRSVLALFNTAPTVWYGELTSLRSRMGELRFNGGKAGGWARTYGNKYDVADASGVGYQQTQRGFSLGADAPLPIGDGQWLVGIMAGYSKSDLDLNRGTSGTVKSYYLGSYATWLDQGSGYYFDAVIKFNRFYNDARVGMSDGVRSKGDYDTPGAGGSVEFGRHIKLDDGYFVEPFTQLSGVVIQGRDYDLNNGMQAEGDRTRSLLGKLGMTAGRNFTLHSGAVMQPYVRVAGAHEFAKNNEVQVNNNVFNNDLSGSRGELGAGLAVAFSESLQVHADFDYAKGENIEQPFGANVGLRYSW</sequence>
<gene>
    <name evidence="3" type="ORF">ALQ04_03458</name>
</gene>
<dbReference type="PANTHER" id="PTHR35037">
    <property type="entry name" value="C-TERMINAL REGION OF AIDA-LIKE PROTEIN"/>
    <property type="match status" value="1"/>
</dbReference>
<dbReference type="AlphaFoldDB" id="A0A3M4M6K6"/>
<dbReference type="InterPro" id="IPR011050">
    <property type="entry name" value="Pectin_lyase_fold/virulence"/>
</dbReference>
<name>A0A3M4M6K6_PSECI</name>
<dbReference type="SUPFAM" id="SSF103515">
    <property type="entry name" value="Autotransporter"/>
    <property type="match status" value="1"/>
</dbReference>
<keyword evidence="1" id="KW-0732">Signal</keyword>
<dbReference type="CDD" id="cd01343">
    <property type="entry name" value="PL1_Passenger_AT"/>
    <property type="match status" value="1"/>
</dbReference>
<dbReference type="Pfam" id="PF03797">
    <property type="entry name" value="Autotransporter"/>
    <property type="match status" value="1"/>
</dbReference>
<dbReference type="PROSITE" id="PS51208">
    <property type="entry name" value="AUTOTRANSPORTER"/>
    <property type="match status" value="1"/>
</dbReference>
<organism evidence="3 4">
    <name type="scientific">Pseudomonas cichorii</name>
    <dbReference type="NCBI Taxonomy" id="36746"/>
    <lineage>
        <taxon>Bacteria</taxon>
        <taxon>Pseudomonadati</taxon>
        <taxon>Pseudomonadota</taxon>
        <taxon>Gammaproteobacteria</taxon>
        <taxon>Pseudomonadales</taxon>
        <taxon>Pseudomonadaceae</taxon>
        <taxon>Pseudomonas</taxon>
    </lineage>
</organism>
<dbReference type="PANTHER" id="PTHR35037:SF7">
    <property type="entry name" value="AUTOTRANSPORTER"/>
    <property type="match status" value="1"/>
</dbReference>
<dbReference type="SMART" id="SM00869">
    <property type="entry name" value="Autotransporter"/>
    <property type="match status" value="1"/>
</dbReference>
<evidence type="ECO:0000313" key="4">
    <source>
        <dbReference type="Proteomes" id="UP000277236"/>
    </source>
</evidence>
<dbReference type="InterPro" id="IPR036709">
    <property type="entry name" value="Autotransporte_beta_dom_sf"/>
</dbReference>
<evidence type="ECO:0000256" key="1">
    <source>
        <dbReference type="ARBA" id="ARBA00022729"/>
    </source>
</evidence>
<reference evidence="3 4" key="1">
    <citation type="submission" date="2018-08" db="EMBL/GenBank/DDBJ databases">
        <title>Recombination of ecologically and evolutionarily significant loci maintains genetic cohesion in the Pseudomonas syringae species complex.</title>
        <authorList>
            <person name="Dillon M."/>
            <person name="Thakur S."/>
            <person name="Almeida R.N.D."/>
            <person name="Weir B.S."/>
            <person name="Guttman D.S."/>
        </authorList>
    </citation>
    <scope>NUCLEOTIDE SEQUENCE [LARGE SCALE GENOMIC DNA]</scope>
    <source>
        <strain evidence="3 4">ICMP 3353</strain>
    </source>
</reference>
<proteinExistence type="predicted"/>
<dbReference type="Gene3D" id="2.160.20.20">
    <property type="match status" value="1"/>
</dbReference>
<dbReference type="NCBIfam" id="TIGR01414">
    <property type="entry name" value="autotrans_barl"/>
    <property type="match status" value="1"/>
</dbReference>
<dbReference type="InterPro" id="IPR051551">
    <property type="entry name" value="Autotransporter_adhesion"/>
</dbReference>
<protein>
    <submittedName>
        <fullName evidence="3">Autotransporter</fullName>
    </submittedName>
</protein>
<dbReference type="GO" id="GO:0019867">
    <property type="term" value="C:outer membrane"/>
    <property type="evidence" value="ECO:0007669"/>
    <property type="project" value="InterPro"/>
</dbReference>
<evidence type="ECO:0000259" key="2">
    <source>
        <dbReference type="PROSITE" id="PS51208"/>
    </source>
</evidence>
<feature type="domain" description="Autotransporter" evidence="2">
    <location>
        <begin position="467"/>
        <end position="736"/>
    </location>
</feature>
<dbReference type="Gene3D" id="2.40.128.130">
    <property type="entry name" value="Autotransporter beta-domain"/>
    <property type="match status" value="1"/>
</dbReference>
<dbReference type="InterPro" id="IPR004899">
    <property type="entry name" value="Pertactin_central"/>
</dbReference>
<dbReference type="InterPro" id="IPR005546">
    <property type="entry name" value="Autotransporte_beta"/>
</dbReference>
<dbReference type="PRINTS" id="PR01484">
    <property type="entry name" value="PRTACTNFAMLY"/>
</dbReference>
<dbReference type="Proteomes" id="UP000277236">
    <property type="component" value="Unassembled WGS sequence"/>
</dbReference>
<dbReference type="EMBL" id="RBRE01000016">
    <property type="protein sequence ID" value="RMQ49558.1"/>
    <property type="molecule type" value="Genomic_DNA"/>
</dbReference>
<dbReference type="InterPro" id="IPR012332">
    <property type="entry name" value="Autotransporter_pectin_lyase_C"/>
</dbReference>
<dbReference type="InterPro" id="IPR003991">
    <property type="entry name" value="Pertactin_virulence_factor"/>
</dbReference>